<evidence type="ECO:0000313" key="1">
    <source>
        <dbReference type="EMBL" id="ENX08117.1"/>
    </source>
</evidence>
<dbReference type="AlphaFoldDB" id="N9NZJ4"/>
<accession>N9NZJ4</accession>
<comment type="caution">
    <text evidence="1">The sequence shown here is derived from an EMBL/GenBank/DDBJ whole genome shotgun (WGS) entry which is preliminary data.</text>
</comment>
<sequence length="174" mass="21134">MSKKQAKPKKSFKLSDRQQAKLTESSLRKFSDIIDQTIKLTNVEVGDQKNAKDRLKKSMITRVKKDYLSLTQHTYLLSIEAKSNEDWFKNQANYIFWLELFTYLQSHKIKCEYRINFYKELFDYLTKLEDENLFYLINKEILKRNKYHIPKIIYKTDFINYFKLPRNIFEKSKS</sequence>
<name>N9NZJ4_9GAMM</name>
<dbReference type="Proteomes" id="UP000013101">
    <property type="component" value="Unassembled WGS sequence"/>
</dbReference>
<dbReference type="STRING" id="70346.F897_02524"/>
<organism evidence="1 2">
    <name type="scientific">Acinetobacter variabilis</name>
    <dbReference type="NCBI Taxonomy" id="70346"/>
    <lineage>
        <taxon>Bacteria</taxon>
        <taxon>Pseudomonadati</taxon>
        <taxon>Pseudomonadota</taxon>
        <taxon>Gammaproteobacteria</taxon>
        <taxon>Moraxellales</taxon>
        <taxon>Moraxellaceae</taxon>
        <taxon>Acinetobacter</taxon>
    </lineage>
</organism>
<gene>
    <name evidence="1" type="ORF">F897_02524</name>
</gene>
<dbReference type="RefSeq" id="WP_005236326.1">
    <property type="nucleotide sequence ID" value="NZ_CP083658.1"/>
</dbReference>
<dbReference type="PATRIC" id="fig|1217693.3.peg.2445"/>
<reference evidence="1 2" key="1">
    <citation type="submission" date="2013-02" db="EMBL/GenBank/DDBJ databases">
        <title>The Genome Sequence of Acinetobacter sp. NIPH 2171.</title>
        <authorList>
            <consortium name="The Broad Institute Genome Sequencing Platform"/>
            <consortium name="The Broad Institute Genome Sequencing Center for Infectious Disease"/>
            <person name="Cerqueira G."/>
            <person name="Feldgarden M."/>
            <person name="Courvalin P."/>
            <person name="Perichon B."/>
            <person name="Grillot-Courvalin C."/>
            <person name="Clermont D."/>
            <person name="Rocha E."/>
            <person name="Yoon E.-J."/>
            <person name="Nemec A."/>
            <person name="Walker B."/>
            <person name="Young S.K."/>
            <person name="Zeng Q."/>
            <person name="Gargeya S."/>
            <person name="Fitzgerald M."/>
            <person name="Haas B."/>
            <person name="Abouelleil A."/>
            <person name="Alvarado L."/>
            <person name="Arachchi H.M."/>
            <person name="Berlin A.M."/>
            <person name="Chapman S.B."/>
            <person name="Dewar J."/>
            <person name="Goldberg J."/>
            <person name="Griggs A."/>
            <person name="Gujja S."/>
            <person name="Hansen M."/>
            <person name="Howarth C."/>
            <person name="Imamovic A."/>
            <person name="Larimer J."/>
            <person name="McCowan C."/>
            <person name="Murphy C."/>
            <person name="Neiman D."/>
            <person name="Pearson M."/>
            <person name="Priest M."/>
            <person name="Roberts A."/>
            <person name="Saif S."/>
            <person name="Shea T."/>
            <person name="Sisk P."/>
            <person name="Sykes S."/>
            <person name="Wortman J."/>
            <person name="Nusbaum C."/>
            <person name="Birren B."/>
        </authorList>
    </citation>
    <scope>NUCLEOTIDE SEQUENCE [LARGE SCALE GENOMIC DNA]</scope>
    <source>
        <strain evidence="1 2">NIPH 2171</strain>
    </source>
</reference>
<evidence type="ECO:0000313" key="2">
    <source>
        <dbReference type="Proteomes" id="UP000013101"/>
    </source>
</evidence>
<dbReference type="EMBL" id="APRS01000014">
    <property type="protein sequence ID" value="ENX08117.1"/>
    <property type="molecule type" value="Genomic_DNA"/>
</dbReference>
<proteinExistence type="predicted"/>
<dbReference type="HOGENOM" id="CLU_1536806_0_0_6"/>
<protein>
    <submittedName>
        <fullName evidence="1">Uncharacterized protein</fullName>
    </submittedName>
</protein>